<proteinExistence type="predicted"/>
<dbReference type="EMBL" id="JACDZE010000002">
    <property type="protein sequence ID" value="MBA5629879.1"/>
    <property type="molecule type" value="Genomic_DNA"/>
</dbReference>
<dbReference type="AlphaFoldDB" id="A0A838ZSH2"/>
<evidence type="ECO:0000313" key="2">
    <source>
        <dbReference type="EMBL" id="MBA5629879.1"/>
    </source>
</evidence>
<gene>
    <name evidence="2" type="ORF">HU137_08875</name>
</gene>
<evidence type="ECO:0000313" key="3">
    <source>
        <dbReference type="Proteomes" id="UP000552241"/>
    </source>
</evidence>
<dbReference type="Proteomes" id="UP000552241">
    <property type="component" value="Unassembled WGS sequence"/>
</dbReference>
<dbReference type="Pfam" id="PF11396">
    <property type="entry name" value="PepSY_like"/>
    <property type="match status" value="1"/>
</dbReference>
<dbReference type="InterPro" id="IPR021533">
    <property type="entry name" value="PepSY-like"/>
</dbReference>
<name>A0A838ZSH2_9FLAO</name>
<evidence type="ECO:0000259" key="1">
    <source>
        <dbReference type="Pfam" id="PF11396"/>
    </source>
</evidence>
<feature type="domain" description="Putative beta-lactamase-inhibitor-like PepSY-like" evidence="1">
    <location>
        <begin position="26"/>
        <end position="66"/>
    </location>
</feature>
<comment type="caution">
    <text evidence="2">The sequence shown here is derived from an EMBL/GenBank/DDBJ whole genome shotgun (WGS) entry which is preliminary data.</text>
</comment>
<protein>
    <submittedName>
        <fullName evidence="2">PepSY-like domain-containing protein</fullName>
    </submittedName>
</protein>
<keyword evidence="3" id="KW-1185">Reference proteome</keyword>
<reference evidence="2 3" key="1">
    <citation type="submission" date="2020-07" db="EMBL/GenBank/DDBJ databases">
        <title>Moheibacter lacus sp. nov., a member of the family Flavobacteriaceae isolated from freshwater lake sediment.</title>
        <authorList>
            <person name="Liu Y."/>
        </authorList>
    </citation>
    <scope>NUCLEOTIDE SEQUENCE [LARGE SCALE GENOMIC DNA]</scope>
    <source>
        <strain evidence="2 3">BDHS18</strain>
    </source>
</reference>
<accession>A0A838ZSH2</accession>
<sequence length="70" mass="8064">MLSWQCLGVGSFLEILYFPFSSQFNSNVAKNFPTHKISRIEKDNSKFEVKLSNDLDLIFDSNGDFVRVDN</sequence>
<dbReference type="SUPFAM" id="SSF160574">
    <property type="entry name" value="BT0923-like"/>
    <property type="match status" value="1"/>
</dbReference>
<dbReference type="Gene3D" id="3.40.1420.30">
    <property type="match status" value="1"/>
</dbReference>
<organism evidence="2 3">
    <name type="scientific">Moheibacter lacus</name>
    <dbReference type="NCBI Taxonomy" id="2745851"/>
    <lineage>
        <taxon>Bacteria</taxon>
        <taxon>Pseudomonadati</taxon>
        <taxon>Bacteroidota</taxon>
        <taxon>Flavobacteriia</taxon>
        <taxon>Flavobacteriales</taxon>
        <taxon>Weeksellaceae</taxon>
        <taxon>Moheibacter</taxon>
    </lineage>
</organism>